<organism evidence="1 2">
    <name type="scientific">Suillus discolor</name>
    <dbReference type="NCBI Taxonomy" id="1912936"/>
    <lineage>
        <taxon>Eukaryota</taxon>
        <taxon>Fungi</taxon>
        <taxon>Dikarya</taxon>
        <taxon>Basidiomycota</taxon>
        <taxon>Agaricomycotina</taxon>
        <taxon>Agaricomycetes</taxon>
        <taxon>Agaricomycetidae</taxon>
        <taxon>Boletales</taxon>
        <taxon>Suillineae</taxon>
        <taxon>Suillaceae</taxon>
        <taxon>Suillus</taxon>
    </lineage>
</organism>
<evidence type="ECO:0000313" key="1">
    <source>
        <dbReference type="EMBL" id="KAG2116417.1"/>
    </source>
</evidence>
<name>A0A9P7FES1_9AGAM</name>
<protein>
    <submittedName>
        <fullName evidence="1">Uncharacterized protein</fullName>
    </submittedName>
</protein>
<dbReference type="EMBL" id="JABBWM010000006">
    <property type="protein sequence ID" value="KAG2116417.1"/>
    <property type="molecule type" value="Genomic_DNA"/>
</dbReference>
<dbReference type="RefSeq" id="XP_041297516.1">
    <property type="nucleotide sequence ID" value="XM_041433308.1"/>
</dbReference>
<sequence>MMLGLVTSLVTPVLRVEEARRKLAHATIAGSIAVATVTILYANISSWATVISRVCKQQQESWIRAYSELEPWNDPVEDLRRDLQNIIPCASQIADTTTRCTKLAVLVIDVLYAPHALGLRV</sequence>
<keyword evidence="2" id="KW-1185">Reference proteome</keyword>
<accession>A0A9P7FES1</accession>
<gene>
    <name evidence="1" type="ORF">F5147DRAFT_648921</name>
</gene>
<dbReference type="Proteomes" id="UP000823399">
    <property type="component" value="Unassembled WGS sequence"/>
</dbReference>
<dbReference type="GeneID" id="64695567"/>
<proteinExistence type="predicted"/>
<evidence type="ECO:0000313" key="2">
    <source>
        <dbReference type="Proteomes" id="UP000823399"/>
    </source>
</evidence>
<reference evidence="1" key="1">
    <citation type="journal article" date="2020" name="New Phytol.">
        <title>Comparative genomics reveals dynamic genome evolution in host specialist ectomycorrhizal fungi.</title>
        <authorList>
            <person name="Lofgren L.A."/>
            <person name="Nguyen N.H."/>
            <person name="Vilgalys R."/>
            <person name="Ruytinx J."/>
            <person name="Liao H.L."/>
            <person name="Branco S."/>
            <person name="Kuo A."/>
            <person name="LaButti K."/>
            <person name="Lipzen A."/>
            <person name="Andreopoulos W."/>
            <person name="Pangilinan J."/>
            <person name="Riley R."/>
            <person name="Hundley H."/>
            <person name="Na H."/>
            <person name="Barry K."/>
            <person name="Grigoriev I.V."/>
            <person name="Stajich J.E."/>
            <person name="Kennedy P.G."/>
        </authorList>
    </citation>
    <scope>NUCLEOTIDE SEQUENCE</scope>
    <source>
        <strain evidence="1">FC423</strain>
    </source>
</reference>
<comment type="caution">
    <text evidence="1">The sequence shown here is derived from an EMBL/GenBank/DDBJ whole genome shotgun (WGS) entry which is preliminary data.</text>
</comment>
<dbReference type="AlphaFoldDB" id="A0A9P7FES1"/>